<gene>
    <name evidence="1" type="ORF">NCTC10899_04153</name>
</gene>
<dbReference type="EMBL" id="UGUU01000001">
    <property type="protein sequence ID" value="SUD41286.1"/>
    <property type="molecule type" value="Genomic_DNA"/>
</dbReference>
<evidence type="ECO:0000313" key="2">
    <source>
        <dbReference type="Proteomes" id="UP000254260"/>
    </source>
</evidence>
<reference evidence="1 2" key="1">
    <citation type="submission" date="2018-06" db="EMBL/GenBank/DDBJ databases">
        <authorList>
            <consortium name="Pathogen Informatics"/>
            <person name="Doyle S."/>
        </authorList>
    </citation>
    <scope>NUCLEOTIDE SEQUENCE [LARGE SCALE GENOMIC DNA]</scope>
    <source>
        <strain evidence="1 2">NCTC10899</strain>
    </source>
</reference>
<evidence type="ECO:0000313" key="1">
    <source>
        <dbReference type="EMBL" id="SUD41286.1"/>
    </source>
</evidence>
<protein>
    <submittedName>
        <fullName evidence="1">Protein of Uncharacterized function (DUF2784)</fullName>
    </submittedName>
</protein>
<name>A0A379IYS0_ECTME</name>
<dbReference type="InterPro" id="IPR021218">
    <property type="entry name" value="DUF2784"/>
</dbReference>
<dbReference type="OrthoDB" id="370375at2"/>
<accession>A0A379IYS0</accession>
<dbReference type="GeneID" id="57607658"/>
<organism evidence="1 2">
    <name type="scientific">Ectopseudomonas mendocina</name>
    <name type="common">Pseudomonas mendocina</name>
    <dbReference type="NCBI Taxonomy" id="300"/>
    <lineage>
        <taxon>Bacteria</taxon>
        <taxon>Pseudomonadati</taxon>
        <taxon>Pseudomonadota</taxon>
        <taxon>Gammaproteobacteria</taxon>
        <taxon>Pseudomonadales</taxon>
        <taxon>Pseudomonadaceae</taxon>
        <taxon>Ectopseudomonas</taxon>
    </lineage>
</organism>
<dbReference type="Proteomes" id="UP000254260">
    <property type="component" value="Unassembled WGS sequence"/>
</dbReference>
<dbReference type="Pfam" id="PF10861">
    <property type="entry name" value="DUF2784"/>
    <property type="match status" value="1"/>
</dbReference>
<dbReference type="AlphaFoldDB" id="A0A379IYS0"/>
<dbReference type="RefSeq" id="WP_013714415.1">
    <property type="nucleotide sequence ID" value="NZ_CAXYQS010000009.1"/>
</dbReference>
<proteinExistence type="predicted"/>
<sequence length="124" mass="14124">MLWRMAADVLVVVHLGFILFVLLGGLLLLRWPRLLWLHLPAVTWGIVVECLHLGCPLTPWENQLRRMAGQAGYEGGFIEHYLIPLIYPAGLTAQIQLWLGAIVILVNLAVYAWLIFCRRNRARA</sequence>